<dbReference type="AlphaFoldDB" id="A0A9E7PTR5"/>
<dbReference type="KEGG" id="mend:L6E24_06725"/>
<dbReference type="PIRSF" id="PIRSF026509">
    <property type="entry name" value="UCP026509"/>
    <property type="match status" value="1"/>
</dbReference>
<keyword evidence="3" id="KW-1185">Reference proteome</keyword>
<dbReference type="InterPro" id="IPR005134">
    <property type="entry name" value="UPF0114"/>
</dbReference>
<dbReference type="RefSeq" id="WP_257743937.1">
    <property type="nucleotide sequence ID" value="NZ_CP096115.1"/>
</dbReference>
<evidence type="ECO:0000313" key="2">
    <source>
        <dbReference type="EMBL" id="UUX93802.1"/>
    </source>
</evidence>
<dbReference type="PANTHER" id="PTHR31721">
    <property type="entry name" value="OS06G0710300 PROTEIN"/>
    <property type="match status" value="1"/>
</dbReference>
<feature type="transmembrane region" description="Helical" evidence="1">
    <location>
        <begin position="132"/>
        <end position="149"/>
    </location>
</feature>
<gene>
    <name evidence="2" type="ORF">L6E24_06725</name>
</gene>
<evidence type="ECO:0000256" key="1">
    <source>
        <dbReference type="SAM" id="Phobius"/>
    </source>
</evidence>
<dbReference type="Pfam" id="PF03350">
    <property type="entry name" value="UPF0114"/>
    <property type="match status" value="1"/>
</dbReference>
<keyword evidence="1" id="KW-1133">Transmembrane helix</keyword>
<accession>A0A9E7PTR5</accession>
<organism evidence="2 3">
    <name type="scientific">Methanoplanus endosymbiosus</name>
    <dbReference type="NCBI Taxonomy" id="33865"/>
    <lineage>
        <taxon>Archaea</taxon>
        <taxon>Methanobacteriati</taxon>
        <taxon>Methanobacteriota</taxon>
        <taxon>Stenosarchaea group</taxon>
        <taxon>Methanomicrobia</taxon>
        <taxon>Methanomicrobiales</taxon>
        <taxon>Methanomicrobiaceae</taxon>
        <taxon>Methanoplanus</taxon>
    </lineage>
</organism>
<proteinExistence type="predicted"/>
<dbReference type="Proteomes" id="UP001060368">
    <property type="component" value="Chromosome"/>
</dbReference>
<feature type="transmembrane region" description="Helical" evidence="1">
    <location>
        <begin position="29"/>
        <end position="50"/>
    </location>
</feature>
<sequence length="181" mass="20267">MSQNTENRITDKKEQGTIEKTFEKFLWSLRYVVILGVIFGALSAIVLFIIGSKEILDIIIESVSITSGHVSHESILVGLIGAIDFYLIGLVLLIFSFGTYELFISELDIARKCGGFASILEVKNLDDLKNKIIKVIIMVLIVNFFQRILSMEMTNAMDMLSMAVSICVICIGVYFLGKHNY</sequence>
<name>A0A9E7PTR5_9EURY</name>
<keyword evidence="1" id="KW-0812">Transmembrane</keyword>
<feature type="transmembrane region" description="Helical" evidence="1">
    <location>
        <begin position="75"/>
        <end position="97"/>
    </location>
</feature>
<reference evidence="2" key="1">
    <citation type="submission" date="2022-04" db="EMBL/GenBank/DDBJ databases">
        <title>Complete genome of Methanoplanus endosymbiosus DSM 3599.</title>
        <authorList>
            <person name="Chen S.-C."/>
            <person name="You Y.-T."/>
            <person name="Zhou Y.-Z."/>
            <person name="Lai M.-C."/>
        </authorList>
    </citation>
    <scope>NUCLEOTIDE SEQUENCE</scope>
    <source>
        <strain evidence="2">DSM 3599</strain>
    </source>
</reference>
<dbReference type="PANTHER" id="PTHR31721:SF4">
    <property type="entry name" value="OS06G0710300 PROTEIN"/>
    <property type="match status" value="1"/>
</dbReference>
<feature type="transmembrane region" description="Helical" evidence="1">
    <location>
        <begin position="156"/>
        <end position="176"/>
    </location>
</feature>
<evidence type="ECO:0000313" key="3">
    <source>
        <dbReference type="Proteomes" id="UP001060368"/>
    </source>
</evidence>
<keyword evidence="1" id="KW-0472">Membrane</keyword>
<protein>
    <submittedName>
        <fullName evidence="2">YqhA family protein</fullName>
    </submittedName>
</protein>
<dbReference type="GeneID" id="74307378"/>
<dbReference type="EMBL" id="CP096115">
    <property type="protein sequence ID" value="UUX93802.1"/>
    <property type="molecule type" value="Genomic_DNA"/>
</dbReference>